<dbReference type="RefSeq" id="WP_147869966.1">
    <property type="nucleotide sequence ID" value="NZ_CP036264.1"/>
</dbReference>
<proteinExistence type="predicted"/>
<evidence type="ECO:0000313" key="3">
    <source>
        <dbReference type="Proteomes" id="UP000321353"/>
    </source>
</evidence>
<gene>
    <name evidence="2" type="ORF">Mal15_48590</name>
</gene>
<name>A0A5B9MLF4_9BACT</name>
<keyword evidence="1" id="KW-0732">Signal</keyword>
<organism evidence="2 3">
    <name type="scientific">Stieleria maiorica</name>
    <dbReference type="NCBI Taxonomy" id="2795974"/>
    <lineage>
        <taxon>Bacteria</taxon>
        <taxon>Pseudomonadati</taxon>
        <taxon>Planctomycetota</taxon>
        <taxon>Planctomycetia</taxon>
        <taxon>Pirellulales</taxon>
        <taxon>Pirellulaceae</taxon>
        <taxon>Stieleria</taxon>
    </lineage>
</organism>
<feature type="signal peptide" evidence="1">
    <location>
        <begin position="1"/>
        <end position="21"/>
    </location>
</feature>
<evidence type="ECO:0000313" key="2">
    <source>
        <dbReference type="EMBL" id="QEG00787.1"/>
    </source>
</evidence>
<feature type="chain" id="PRO_5022759916" description="AMIN domain-containing protein" evidence="1">
    <location>
        <begin position="22"/>
        <end position="167"/>
    </location>
</feature>
<reference evidence="2 3" key="1">
    <citation type="submission" date="2019-02" db="EMBL/GenBank/DDBJ databases">
        <title>Planctomycetal bacteria perform biofilm scaping via a novel small molecule.</title>
        <authorList>
            <person name="Jeske O."/>
            <person name="Boedeker C."/>
            <person name="Wiegand S."/>
            <person name="Breitling P."/>
            <person name="Kallscheuer N."/>
            <person name="Jogler M."/>
            <person name="Rohde M."/>
            <person name="Petersen J."/>
            <person name="Medema M.H."/>
            <person name="Surup F."/>
            <person name="Jogler C."/>
        </authorList>
    </citation>
    <scope>NUCLEOTIDE SEQUENCE [LARGE SCALE GENOMIC DNA]</scope>
    <source>
        <strain evidence="2 3">Mal15</strain>
    </source>
</reference>
<keyword evidence="3" id="KW-1185">Reference proteome</keyword>
<dbReference type="Proteomes" id="UP000321353">
    <property type="component" value="Chromosome"/>
</dbReference>
<accession>A0A5B9MLF4</accession>
<dbReference type="AlphaFoldDB" id="A0A5B9MLF4"/>
<dbReference type="KEGG" id="smam:Mal15_48590"/>
<sequence length="167" mass="17750" precursor="true">MTSPQKIALTVLMFLPGAAALGESPQPSSGPTAVYRMVQSAPAYQLRRPQITTGARISLFANFLQHDPGVVLLDVAGTTSQCDVLQWKPNSVTVQLPRLGLDAPTDARLRIVKPDGRVAKTMAVQLIAQPEIVVHQETIAQPMPAVGSAESAVYAQPTSGGITFYSE</sequence>
<dbReference type="EMBL" id="CP036264">
    <property type="protein sequence ID" value="QEG00787.1"/>
    <property type="molecule type" value="Genomic_DNA"/>
</dbReference>
<protein>
    <recommendedName>
        <fullName evidence="4">AMIN domain-containing protein</fullName>
    </recommendedName>
</protein>
<evidence type="ECO:0008006" key="4">
    <source>
        <dbReference type="Google" id="ProtNLM"/>
    </source>
</evidence>
<evidence type="ECO:0000256" key="1">
    <source>
        <dbReference type="SAM" id="SignalP"/>
    </source>
</evidence>